<organism evidence="1 2">
    <name type="scientific">Ramazzottius varieornatus</name>
    <name type="common">Water bear</name>
    <name type="synonym">Tardigrade</name>
    <dbReference type="NCBI Taxonomy" id="947166"/>
    <lineage>
        <taxon>Eukaryota</taxon>
        <taxon>Metazoa</taxon>
        <taxon>Ecdysozoa</taxon>
        <taxon>Tardigrada</taxon>
        <taxon>Eutardigrada</taxon>
        <taxon>Parachela</taxon>
        <taxon>Hypsibioidea</taxon>
        <taxon>Ramazzottiidae</taxon>
        <taxon>Ramazzottius</taxon>
    </lineage>
</organism>
<dbReference type="EMBL" id="BDGG01000001">
    <property type="protein sequence ID" value="GAU88662.1"/>
    <property type="molecule type" value="Genomic_DNA"/>
</dbReference>
<name>A0A1D1ULZ3_RAMVA</name>
<reference evidence="1 2" key="1">
    <citation type="journal article" date="2016" name="Nat. Commun.">
        <title>Extremotolerant tardigrade genome and improved radiotolerance of human cultured cells by tardigrade-unique protein.</title>
        <authorList>
            <person name="Hashimoto T."/>
            <person name="Horikawa D.D."/>
            <person name="Saito Y."/>
            <person name="Kuwahara H."/>
            <person name="Kozuka-Hata H."/>
            <person name="Shin-I T."/>
            <person name="Minakuchi Y."/>
            <person name="Ohishi K."/>
            <person name="Motoyama A."/>
            <person name="Aizu T."/>
            <person name="Enomoto A."/>
            <person name="Kondo K."/>
            <person name="Tanaka S."/>
            <person name="Hara Y."/>
            <person name="Koshikawa S."/>
            <person name="Sagara H."/>
            <person name="Miura T."/>
            <person name="Yokobori S."/>
            <person name="Miyagawa K."/>
            <person name="Suzuki Y."/>
            <person name="Kubo T."/>
            <person name="Oyama M."/>
            <person name="Kohara Y."/>
            <person name="Fujiyama A."/>
            <person name="Arakawa K."/>
            <person name="Katayama T."/>
            <person name="Toyoda A."/>
            <person name="Kunieda T."/>
        </authorList>
    </citation>
    <scope>NUCLEOTIDE SEQUENCE [LARGE SCALE GENOMIC DNA]</scope>
    <source>
        <strain evidence="1 2">YOKOZUNA-1</strain>
    </source>
</reference>
<proteinExistence type="predicted"/>
<protein>
    <submittedName>
        <fullName evidence="1">Uncharacterized protein</fullName>
    </submittedName>
</protein>
<gene>
    <name evidence="1" type="primary">RvY_01313-1</name>
    <name evidence="1" type="synonym">RvY_01313.1</name>
    <name evidence="1" type="ORF">RvY_01313</name>
</gene>
<evidence type="ECO:0000313" key="1">
    <source>
        <dbReference type="EMBL" id="GAU88662.1"/>
    </source>
</evidence>
<evidence type="ECO:0000313" key="2">
    <source>
        <dbReference type="Proteomes" id="UP000186922"/>
    </source>
</evidence>
<sequence>MKVRHLRPLPLSPFGLSKRSGSRESVFRNAVDVARAFIKMSTTTQNSDNRMTVLYRESTALIKYVIKYCLIKYALTSEGNRQDKEEDTEE</sequence>
<accession>A0A1D1ULZ3</accession>
<dbReference type="Proteomes" id="UP000186922">
    <property type="component" value="Unassembled WGS sequence"/>
</dbReference>
<comment type="caution">
    <text evidence="1">The sequence shown here is derived from an EMBL/GenBank/DDBJ whole genome shotgun (WGS) entry which is preliminary data.</text>
</comment>
<dbReference type="AlphaFoldDB" id="A0A1D1ULZ3"/>
<keyword evidence="2" id="KW-1185">Reference proteome</keyword>